<dbReference type="Gene3D" id="2.40.420.20">
    <property type="match status" value="1"/>
</dbReference>
<dbReference type="RefSeq" id="WP_110093894.1">
    <property type="nucleotide sequence ID" value="NZ_NKUE01000003.1"/>
</dbReference>
<dbReference type="GO" id="GO:0022857">
    <property type="term" value="F:transmembrane transporter activity"/>
    <property type="evidence" value="ECO:0007669"/>
    <property type="project" value="InterPro"/>
</dbReference>
<evidence type="ECO:0000256" key="2">
    <source>
        <dbReference type="ARBA" id="ARBA00009477"/>
    </source>
</evidence>
<evidence type="ECO:0000259" key="6">
    <source>
        <dbReference type="Pfam" id="PF25967"/>
    </source>
</evidence>
<sequence length="395" mass="42687">MLRETDCKGKVKIVKSQHYFQAIAPVAVLLVMTGCNRKAAPPAMPPQQVSVVTLRAQPVEIHTSLPGRTEAFEIAQVRPQVSGVIEQRLFTEGTDVKAGQQLYQIYAAPYQAAYDSAKGQLVRAQAAEMTARAKLARYGQLVRAHAVSQQDYDDALAAEKEAQGEILTAQGQVERAAVDLGYTKMNAPISGRIGRSILTVGALATANQSNNVAIVTRLDPIYVDVNLPATELLRFRRELAQGRLQREGDNAASISLQLEDGTTYEHAGRMEFSEVNVDESTATVVVRAIMPNPDKMLLPGMYVHAQLTEGTDPQALLVPQEAVSRNSHGDPQVWVVDQDNKVNLRQIQTSQAIGTDWLVTGGLRSGERVVTVGVQKIHPGATVTPVEAQPAGKAG</sequence>
<protein>
    <submittedName>
        <fullName evidence="7">Multidrug resistance protein MexA</fullName>
    </submittedName>
</protein>
<dbReference type="PANTHER" id="PTHR30158:SF3">
    <property type="entry name" value="MULTIDRUG EFFLUX PUMP SUBUNIT ACRA-RELATED"/>
    <property type="match status" value="1"/>
</dbReference>
<feature type="domain" description="Multidrug resistance protein MdtA-like C-terminal permuted SH3" evidence="6">
    <location>
        <begin position="314"/>
        <end position="376"/>
    </location>
</feature>
<dbReference type="Gene3D" id="1.10.287.470">
    <property type="entry name" value="Helix hairpin bin"/>
    <property type="match status" value="1"/>
</dbReference>
<comment type="caution">
    <text evidence="7">The sequence shown here is derived from an EMBL/GenBank/DDBJ whole genome shotgun (WGS) entry which is preliminary data.</text>
</comment>
<evidence type="ECO:0000259" key="3">
    <source>
        <dbReference type="Pfam" id="PF25876"/>
    </source>
</evidence>
<dbReference type="NCBIfam" id="TIGR01730">
    <property type="entry name" value="RND_mfp"/>
    <property type="match status" value="1"/>
</dbReference>
<feature type="domain" description="Multidrug resistance protein MdtA-like alpha-helical hairpin" evidence="3">
    <location>
        <begin position="114"/>
        <end position="183"/>
    </location>
</feature>
<dbReference type="SUPFAM" id="SSF111369">
    <property type="entry name" value="HlyD-like secretion proteins"/>
    <property type="match status" value="1"/>
</dbReference>
<keyword evidence="8" id="KW-1185">Reference proteome</keyword>
<dbReference type="EMBL" id="POTC01000001">
    <property type="protein sequence ID" value="POF64315.1"/>
    <property type="molecule type" value="Genomic_DNA"/>
</dbReference>
<evidence type="ECO:0000313" key="7">
    <source>
        <dbReference type="EMBL" id="POF64315.1"/>
    </source>
</evidence>
<dbReference type="Gene3D" id="2.40.30.170">
    <property type="match status" value="1"/>
</dbReference>
<dbReference type="InterPro" id="IPR058625">
    <property type="entry name" value="MdtA-like_BSH"/>
</dbReference>
<dbReference type="PROSITE" id="PS51257">
    <property type="entry name" value="PROKAR_LIPOPROTEIN"/>
    <property type="match status" value="1"/>
</dbReference>
<dbReference type="GO" id="GO:0005886">
    <property type="term" value="C:plasma membrane"/>
    <property type="evidence" value="ECO:0007669"/>
    <property type="project" value="UniProtKB-SubCell"/>
</dbReference>
<dbReference type="AlphaFoldDB" id="A0A2S3W616"/>
<dbReference type="Pfam" id="PF25967">
    <property type="entry name" value="RND-MFP_C"/>
    <property type="match status" value="1"/>
</dbReference>
<feature type="domain" description="Multidrug resistance protein MdtA-like barrel-sandwich hybrid" evidence="4">
    <location>
        <begin position="74"/>
        <end position="215"/>
    </location>
</feature>
<reference evidence="7 8" key="1">
    <citation type="submission" date="2018-01" db="EMBL/GenBank/DDBJ databases">
        <title>Draft Genome Sequence of Komagataeibacter maltaceti LMG 1529, a Vinegar Producing Acetic Acid Bacterium Isolated from Malt Vinegar Brewery Acetifiers.</title>
        <authorList>
            <person name="Zhang Q."/>
            <person name="Hollensteiner J."/>
            <person name="Poehlein A."/>
            <person name="Daniel R."/>
        </authorList>
    </citation>
    <scope>NUCLEOTIDE SEQUENCE [LARGE SCALE GENOMIC DNA]</scope>
    <source>
        <strain evidence="7 8">LMG 1529</strain>
    </source>
</reference>
<dbReference type="GO" id="GO:0046677">
    <property type="term" value="P:response to antibiotic"/>
    <property type="evidence" value="ECO:0007669"/>
    <property type="project" value="TreeGrafter"/>
</dbReference>
<dbReference type="Proteomes" id="UP000237344">
    <property type="component" value="Unassembled WGS sequence"/>
</dbReference>
<dbReference type="InterPro" id="IPR058624">
    <property type="entry name" value="MdtA-like_HH"/>
</dbReference>
<feature type="domain" description="Multidrug resistance protein MdtA-like beta-barrel" evidence="5">
    <location>
        <begin position="220"/>
        <end position="310"/>
    </location>
</feature>
<dbReference type="Pfam" id="PF25917">
    <property type="entry name" value="BSH_RND"/>
    <property type="match status" value="1"/>
</dbReference>
<evidence type="ECO:0000256" key="1">
    <source>
        <dbReference type="ARBA" id="ARBA00004196"/>
    </source>
</evidence>
<dbReference type="InterPro" id="IPR058626">
    <property type="entry name" value="MdtA-like_b-barrel"/>
</dbReference>
<dbReference type="Pfam" id="PF25876">
    <property type="entry name" value="HH_MFP_RND"/>
    <property type="match status" value="1"/>
</dbReference>
<evidence type="ECO:0000313" key="8">
    <source>
        <dbReference type="Proteomes" id="UP000237344"/>
    </source>
</evidence>
<organism evidence="7 8">
    <name type="scientific">Novacetimonas maltaceti</name>
    <dbReference type="NCBI Taxonomy" id="1203393"/>
    <lineage>
        <taxon>Bacteria</taxon>
        <taxon>Pseudomonadati</taxon>
        <taxon>Pseudomonadota</taxon>
        <taxon>Alphaproteobacteria</taxon>
        <taxon>Acetobacterales</taxon>
        <taxon>Acetobacteraceae</taxon>
        <taxon>Novacetimonas</taxon>
    </lineage>
</organism>
<gene>
    <name evidence="7" type="primary">mexA</name>
    <name evidence="7" type="ORF">KMAL_02100</name>
</gene>
<dbReference type="FunFam" id="2.40.420.20:FF:000001">
    <property type="entry name" value="Efflux RND transporter periplasmic adaptor subunit"/>
    <property type="match status" value="1"/>
</dbReference>
<comment type="subcellular location">
    <subcellularLocation>
        <location evidence="1">Cell envelope</location>
    </subcellularLocation>
</comment>
<dbReference type="InterPro" id="IPR058627">
    <property type="entry name" value="MdtA-like_C"/>
</dbReference>
<dbReference type="Pfam" id="PF25944">
    <property type="entry name" value="Beta-barrel_RND"/>
    <property type="match status" value="1"/>
</dbReference>
<dbReference type="PANTHER" id="PTHR30158">
    <property type="entry name" value="ACRA/E-RELATED COMPONENT OF DRUG EFFLUX TRANSPORTER"/>
    <property type="match status" value="1"/>
</dbReference>
<dbReference type="InterPro" id="IPR006143">
    <property type="entry name" value="RND_pump_MFP"/>
</dbReference>
<evidence type="ECO:0000259" key="4">
    <source>
        <dbReference type="Pfam" id="PF25917"/>
    </source>
</evidence>
<dbReference type="Gene3D" id="2.40.50.100">
    <property type="match status" value="1"/>
</dbReference>
<comment type="similarity">
    <text evidence="2">Belongs to the membrane fusion protein (MFP) (TC 8.A.1) family.</text>
</comment>
<proteinExistence type="inferred from homology"/>
<dbReference type="OrthoDB" id="9800613at2"/>
<name>A0A2S3W616_9PROT</name>
<evidence type="ECO:0000259" key="5">
    <source>
        <dbReference type="Pfam" id="PF25944"/>
    </source>
</evidence>
<accession>A0A2S3W616</accession>